<protein>
    <recommendedName>
        <fullName evidence="4">Secreted protein</fullName>
    </recommendedName>
</protein>
<gene>
    <name evidence="2" type="ORF">JW613_13950</name>
</gene>
<accession>A0ABS3XVG3</accession>
<name>A0ABS3XVG3_9ACTN</name>
<dbReference type="Proteomes" id="UP000721954">
    <property type="component" value="Unassembled WGS sequence"/>
</dbReference>
<sequence length="132" mass="14284">MSRIKRVLTVAVGAAACVALAQAPANAVGSWHIADAANGRGTGAFNSGDNNKFRIADTKKDGYSMVLRIKLPGRSEITSCDDRNGANNGFEYCRISNIPRNTEVQFKACAKDFSGDLPGWIDCSYWIKDYTS</sequence>
<dbReference type="GeneID" id="96259713"/>
<keyword evidence="3" id="KW-1185">Reference proteome</keyword>
<organism evidence="2 3">
    <name type="scientific">Streptomyces smyrnaeus</name>
    <dbReference type="NCBI Taxonomy" id="1387713"/>
    <lineage>
        <taxon>Bacteria</taxon>
        <taxon>Bacillati</taxon>
        <taxon>Actinomycetota</taxon>
        <taxon>Actinomycetes</taxon>
        <taxon>Kitasatosporales</taxon>
        <taxon>Streptomycetaceae</taxon>
        <taxon>Streptomyces</taxon>
    </lineage>
</organism>
<feature type="signal peptide" evidence="1">
    <location>
        <begin position="1"/>
        <end position="27"/>
    </location>
</feature>
<dbReference type="RefSeq" id="WP_209211123.1">
    <property type="nucleotide sequence ID" value="NZ_JAFFZM010000007.1"/>
</dbReference>
<comment type="caution">
    <text evidence="2">The sequence shown here is derived from an EMBL/GenBank/DDBJ whole genome shotgun (WGS) entry which is preliminary data.</text>
</comment>
<reference evidence="2 3" key="1">
    <citation type="submission" date="2021-02" db="EMBL/GenBank/DDBJ databases">
        <title>Streptomyces spirodelae sp. nov., isolated from duckweed.</title>
        <authorList>
            <person name="Saimee Y."/>
            <person name="Duangmal K."/>
        </authorList>
    </citation>
    <scope>NUCLEOTIDE SEQUENCE [LARGE SCALE GENOMIC DNA]</scope>
    <source>
        <strain evidence="2 3">DSM 42105</strain>
    </source>
</reference>
<evidence type="ECO:0008006" key="4">
    <source>
        <dbReference type="Google" id="ProtNLM"/>
    </source>
</evidence>
<feature type="chain" id="PRO_5046581615" description="Secreted protein" evidence="1">
    <location>
        <begin position="28"/>
        <end position="132"/>
    </location>
</feature>
<keyword evidence="1" id="KW-0732">Signal</keyword>
<proteinExistence type="predicted"/>
<dbReference type="PROSITE" id="PS51257">
    <property type="entry name" value="PROKAR_LIPOPROTEIN"/>
    <property type="match status" value="1"/>
</dbReference>
<evidence type="ECO:0000313" key="3">
    <source>
        <dbReference type="Proteomes" id="UP000721954"/>
    </source>
</evidence>
<evidence type="ECO:0000256" key="1">
    <source>
        <dbReference type="SAM" id="SignalP"/>
    </source>
</evidence>
<dbReference type="EMBL" id="JAFFZM010000007">
    <property type="protein sequence ID" value="MBO8199394.1"/>
    <property type="molecule type" value="Genomic_DNA"/>
</dbReference>
<evidence type="ECO:0000313" key="2">
    <source>
        <dbReference type="EMBL" id="MBO8199394.1"/>
    </source>
</evidence>